<evidence type="ECO:0000313" key="13">
    <source>
        <dbReference type="EMBL" id="RYQ40204.1"/>
    </source>
</evidence>
<keyword evidence="3 8" id="KW-1003">Cell membrane</keyword>
<dbReference type="GO" id="GO:1901264">
    <property type="term" value="P:carbohydrate derivative transport"/>
    <property type="evidence" value="ECO:0007669"/>
    <property type="project" value="TreeGrafter"/>
</dbReference>
<feature type="region of interest" description="Disordered" evidence="9">
    <location>
        <begin position="438"/>
        <end position="480"/>
    </location>
</feature>
<feature type="transmembrane region" description="Helical" evidence="10">
    <location>
        <begin position="35"/>
        <end position="56"/>
    </location>
</feature>
<dbReference type="PIRSF" id="PIRSF006351">
    <property type="entry name" value="PTS_EIIC-Cellobiose"/>
    <property type="match status" value="1"/>
</dbReference>
<dbReference type="InterPro" id="IPR004501">
    <property type="entry name" value="PTS_EIIC_3"/>
</dbReference>
<evidence type="ECO:0000259" key="11">
    <source>
        <dbReference type="PROSITE" id="PS51105"/>
    </source>
</evidence>
<feature type="transmembrane region" description="Helical" evidence="10">
    <location>
        <begin position="355"/>
        <end position="374"/>
    </location>
</feature>
<evidence type="ECO:0000256" key="10">
    <source>
        <dbReference type="SAM" id="Phobius"/>
    </source>
</evidence>
<dbReference type="PANTHER" id="PTHR33989:SF4">
    <property type="entry name" value="PTS SYSTEM N,N'-DIACETYLCHITOBIOSE-SPECIFIC EIIC COMPONENT"/>
    <property type="match status" value="1"/>
</dbReference>
<evidence type="ECO:0000256" key="1">
    <source>
        <dbReference type="ARBA" id="ARBA00004651"/>
    </source>
</evidence>
<accession>A0A4Q5AWG0</accession>
<dbReference type="PROSITE" id="PS51105">
    <property type="entry name" value="PTS_EIIC_TYPE_3"/>
    <property type="match status" value="1"/>
</dbReference>
<dbReference type="GO" id="GO:0008982">
    <property type="term" value="F:protein-N(PI)-phosphohistidine-sugar phosphotransferase activity"/>
    <property type="evidence" value="ECO:0007669"/>
    <property type="project" value="UniProtKB-UniRule"/>
</dbReference>
<name>A0A4Q5AWG0_9BIFI</name>
<dbReference type="Proteomes" id="UP000293208">
    <property type="component" value="Unassembled WGS sequence"/>
</dbReference>
<feature type="compositionally biased region" description="Basic and acidic residues" evidence="9">
    <location>
        <begin position="438"/>
        <end position="457"/>
    </location>
</feature>
<evidence type="ECO:0000256" key="8">
    <source>
        <dbReference type="PIRNR" id="PIRNR006351"/>
    </source>
</evidence>
<feature type="transmembrane region" description="Helical" evidence="10">
    <location>
        <begin position="394"/>
        <end position="412"/>
    </location>
</feature>
<comment type="subcellular location">
    <subcellularLocation>
        <location evidence="1">Cell membrane</location>
        <topology evidence="1">Multi-pass membrane protein</topology>
    </subcellularLocation>
</comment>
<evidence type="ECO:0000256" key="2">
    <source>
        <dbReference type="ARBA" id="ARBA00022448"/>
    </source>
</evidence>
<protein>
    <recommendedName>
        <fullName evidence="8">Permease IIC component</fullName>
    </recommendedName>
</protein>
<feature type="transmembrane region" description="Helical" evidence="10">
    <location>
        <begin position="76"/>
        <end position="97"/>
    </location>
</feature>
<evidence type="ECO:0000313" key="15">
    <source>
        <dbReference type="Proteomes" id="UP000293208"/>
    </source>
</evidence>
<dbReference type="InterPro" id="IPR003352">
    <property type="entry name" value="PTS_EIIC"/>
</dbReference>
<comment type="function">
    <text evidence="8">The phosphoenolpyruvate-dependent sugar phosphotransferase system (PTS), a major carbohydrate active -transport system, catalyzes the phosphorylation of incoming sugar substrates concomitant with their translocation across the cell membrane.</text>
</comment>
<gene>
    <name evidence="13" type="ORF">PG2001B_0085</name>
    <name evidence="12" type="ORF">PG2003B_0008</name>
</gene>
<feature type="compositionally biased region" description="Low complexity" evidence="9">
    <location>
        <begin position="459"/>
        <end position="468"/>
    </location>
</feature>
<feature type="transmembrane region" description="Helical" evidence="10">
    <location>
        <begin position="174"/>
        <end position="198"/>
    </location>
</feature>
<dbReference type="AlphaFoldDB" id="A0A4Q5AWG0"/>
<dbReference type="InterPro" id="IPR004796">
    <property type="entry name" value="PTS_IIC_cello"/>
</dbReference>
<keyword evidence="4 8" id="KW-0762">Sugar transport</keyword>
<feature type="transmembrane region" description="Helical" evidence="10">
    <location>
        <begin position="134"/>
        <end position="154"/>
    </location>
</feature>
<dbReference type="GO" id="GO:0009401">
    <property type="term" value="P:phosphoenolpyruvate-dependent sugar phosphotransferase system"/>
    <property type="evidence" value="ECO:0007669"/>
    <property type="project" value="InterPro"/>
</dbReference>
<evidence type="ECO:0000313" key="12">
    <source>
        <dbReference type="EMBL" id="RYQ38834.1"/>
    </source>
</evidence>
<comment type="caution">
    <text evidence="13">The sequence shown here is derived from an EMBL/GenBank/DDBJ whole genome shotgun (WGS) entry which is preliminary data.</text>
</comment>
<evidence type="ECO:0000256" key="7">
    <source>
        <dbReference type="ARBA" id="ARBA00023136"/>
    </source>
</evidence>
<dbReference type="Pfam" id="PF02378">
    <property type="entry name" value="PTS_EIIC"/>
    <property type="match status" value="1"/>
</dbReference>
<dbReference type="EMBL" id="RYUY01000001">
    <property type="protein sequence ID" value="RYQ40204.1"/>
    <property type="molecule type" value="Genomic_DNA"/>
</dbReference>
<feature type="transmembrane region" description="Helical" evidence="10">
    <location>
        <begin position="210"/>
        <end position="234"/>
    </location>
</feature>
<sequence>MVARTASMDFLANKIAPFGEKVAAQRHLKALREGVLMAMPLVLVGSIFTLIGSFPIEAWTTWLNKHGELDVLLNTMANNTFGLISLATAFGIAYSLAKSYDTDGPSAGIIAIGAFLLVTPPLKTDDGFGIPYGLMGGKGLFTAIVVAMITAEIYRQFIQRDFTIKMPKGVPDAVGRSFAALIPGAVIIILFAAVMKVLQVTGVGSLNNLLALIIGTPLGLIGGTLGGTFVAVLLNSVFWFCGVNGGQVVGSVMNPIWLQQADANRLALQAGQDLPNIITAPFMDLFVYIGGGGATIGLALCLMFLSRSREYKTLGRVSGIPALFNINTPILFVFPTVLNPIMFVPFVLTPIVNAVVTYLSMATGLVPYTTGVALPWTTPPIIGGFLATGSWQGAVLQAVLVVISFLIYLPFFKAADAAHVKAEAAGVQASESADEVAELKEVAEYSEERHEHRDKAEGAAAPQDASPSPAEPSKRTTHRQ</sequence>
<dbReference type="NCBIfam" id="TIGR00410">
    <property type="entry name" value="lacE"/>
    <property type="match status" value="1"/>
</dbReference>
<evidence type="ECO:0000256" key="9">
    <source>
        <dbReference type="SAM" id="MobiDB-lite"/>
    </source>
</evidence>
<dbReference type="InterPro" id="IPR051088">
    <property type="entry name" value="PTS_Sugar-EIIC/EIIB"/>
</dbReference>
<keyword evidence="7 8" id="KW-0472">Membrane</keyword>
<feature type="domain" description="PTS EIIC type-3" evidence="11">
    <location>
        <begin position="11"/>
        <end position="411"/>
    </location>
</feature>
<feature type="transmembrane region" description="Helical" evidence="10">
    <location>
        <begin position="326"/>
        <end position="348"/>
    </location>
</feature>
<proteinExistence type="predicted"/>
<evidence type="ECO:0000256" key="6">
    <source>
        <dbReference type="ARBA" id="ARBA00022989"/>
    </source>
</evidence>
<dbReference type="EMBL" id="RYUW01000001">
    <property type="protein sequence ID" value="RYQ38834.1"/>
    <property type="molecule type" value="Genomic_DNA"/>
</dbReference>
<keyword evidence="5 10" id="KW-0812">Transmembrane</keyword>
<dbReference type="Proteomes" id="UP000292382">
    <property type="component" value="Unassembled WGS sequence"/>
</dbReference>
<evidence type="ECO:0000256" key="4">
    <source>
        <dbReference type="ARBA" id="ARBA00022597"/>
    </source>
</evidence>
<dbReference type="GO" id="GO:0005886">
    <property type="term" value="C:plasma membrane"/>
    <property type="evidence" value="ECO:0007669"/>
    <property type="project" value="UniProtKB-SubCell"/>
</dbReference>
<reference evidence="14 15" key="1">
    <citation type="submission" date="2018-12" db="EMBL/GenBank/DDBJ databases">
        <title>Unveiling genomic diversity among members of the Bifidobacterium pseudolongum species, a widely distributed gut commensal of the animal kingdom.</title>
        <authorList>
            <person name="Lugli G.A."/>
            <person name="Duranti S."/>
            <person name="Albert K."/>
            <person name="Mancabelli L."/>
            <person name="Napoli S."/>
            <person name="Viappiani A."/>
            <person name="Anzalone R."/>
            <person name="Longhi G."/>
            <person name="Milani C."/>
            <person name="Turroni F."/>
            <person name="Alessandri G."/>
            <person name="Sela D.A."/>
            <person name="Van Sinderen D."/>
            <person name="Ventura M."/>
        </authorList>
    </citation>
    <scope>NUCLEOTIDE SEQUENCE [LARGE SCALE GENOMIC DNA]</scope>
    <source>
        <strain evidence="13 15">2001B</strain>
        <strain evidence="12 14">2003B</strain>
    </source>
</reference>
<dbReference type="PANTHER" id="PTHR33989">
    <property type="match status" value="1"/>
</dbReference>
<keyword evidence="6 10" id="KW-1133">Transmembrane helix</keyword>
<dbReference type="RefSeq" id="WP_129873894.1">
    <property type="nucleotide sequence ID" value="NZ_RYUU01000001.1"/>
</dbReference>
<evidence type="ECO:0000256" key="3">
    <source>
        <dbReference type="ARBA" id="ARBA00022475"/>
    </source>
</evidence>
<feature type="transmembrane region" description="Helical" evidence="10">
    <location>
        <begin position="285"/>
        <end position="306"/>
    </location>
</feature>
<keyword evidence="2 8" id="KW-0813">Transport</keyword>
<evidence type="ECO:0000256" key="5">
    <source>
        <dbReference type="ARBA" id="ARBA00022692"/>
    </source>
</evidence>
<feature type="transmembrane region" description="Helical" evidence="10">
    <location>
        <begin position="104"/>
        <end position="122"/>
    </location>
</feature>
<organism evidence="13 15">
    <name type="scientific">Bifidobacterium pseudolongum subsp. globosum</name>
    <dbReference type="NCBI Taxonomy" id="1690"/>
    <lineage>
        <taxon>Bacteria</taxon>
        <taxon>Bacillati</taxon>
        <taxon>Actinomycetota</taxon>
        <taxon>Actinomycetes</taxon>
        <taxon>Bifidobacteriales</taxon>
        <taxon>Bifidobacteriaceae</taxon>
        <taxon>Bifidobacterium</taxon>
    </lineage>
</organism>
<evidence type="ECO:0000313" key="14">
    <source>
        <dbReference type="Proteomes" id="UP000292382"/>
    </source>
</evidence>